<dbReference type="InterPro" id="IPR028098">
    <property type="entry name" value="Glyco_trans_4-like_N"/>
</dbReference>
<reference evidence="3 4" key="1">
    <citation type="submission" date="2017-07" db="EMBL/GenBank/DDBJ databases">
        <authorList>
            <person name="Sun Z.S."/>
            <person name="Albrecht U."/>
            <person name="Echele G."/>
            <person name="Lee C.C."/>
        </authorList>
    </citation>
    <scope>NUCLEOTIDE SEQUENCE [LARGE SCALE GENOMIC DNA]</scope>
    <source>
        <strain evidence="4">type strain: KCTC 22618</strain>
    </source>
</reference>
<dbReference type="Pfam" id="PF00534">
    <property type="entry name" value="Glycos_transf_1"/>
    <property type="match status" value="1"/>
</dbReference>
<dbReference type="Pfam" id="PF13439">
    <property type="entry name" value="Glyco_transf_4"/>
    <property type="match status" value="1"/>
</dbReference>
<proteinExistence type="predicted"/>
<accession>A0A238U7Y9</accession>
<sequence>MKIGMILDNVYPPDPRVENEAIELIKGGHDVFLFCLTYNNQSLKEEVKKIKVRRYKSSKLEYKLSALAYTVPFYTIMMKRKIKDFIISNEIEALHCHDIRVAEAVFSANKEFNLPVVLDLHDNLPENMKFYPHLQKFPGKYIISPKRWKQKEAIFLKKATNVLTVSQEFVDQLKERVENPDKVLLVPNTINKSFYENAKIDESIIERYKNNFVVLYLGDTNVRRGLLTAINAVPELIKTIPNFKLVIVGSNTTDTVLKSRAKTLGVNDYIDFEGWQDLTLFPSYILTSSICISPLRRSIQHDVAYANKIFQYMGFGKPLVVSNATAQQKLIEKYNSGLVHEERNSEDFSEKILTLYNDQELRVKLGENGQNFVRNHFVWEITAKTLIDLYHSLS</sequence>
<gene>
    <name evidence="3" type="ORF">TJEJU_1481</name>
</gene>
<evidence type="ECO:0000259" key="1">
    <source>
        <dbReference type="Pfam" id="PF00534"/>
    </source>
</evidence>
<dbReference type="PANTHER" id="PTHR12526">
    <property type="entry name" value="GLYCOSYLTRANSFERASE"/>
    <property type="match status" value="1"/>
</dbReference>
<feature type="domain" description="Glycosyltransferase subfamily 4-like N-terminal" evidence="2">
    <location>
        <begin position="18"/>
        <end position="192"/>
    </location>
</feature>
<name>A0A238U7Y9_9FLAO</name>
<dbReference type="EC" id="2.4.1.-" evidence="3"/>
<dbReference type="EMBL" id="LT899436">
    <property type="protein sequence ID" value="SNR15212.1"/>
    <property type="molecule type" value="Genomic_DNA"/>
</dbReference>
<evidence type="ECO:0000259" key="2">
    <source>
        <dbReference type="Pfam" id="PF13439"/>
    </source>
</evidence>
<protein>
    <submittedName>
        <fullName evidence="3">Glycosyl transferase, group 1 family protein</fullName>
        <ecNumber evidence="3">2.4.1.-</ecNumber>
    </submittedName>
</protein>
<dbReference type="KEGG" id="tje:TJEJU_1481"/>
<dbReference type="Gene3D" id="3.40.50.2000">
    <property type="entry name" value="Glycogen Phosphorylase B"/>
    <property type="match status" value="2"/>
</dbReference>
<dbReference type="GO" id="GO:0016757">
    <property type="term" value="F:glycosyltransferase activity"/>
    <property type="evidence" value="ECO:0007669"/>
    <property type="project" value="UniProtKB-KW"/>
</dbReference>
<keyword evidence="3" id="KW-0328">Glycosyltransferase</keyword>
<evidence type="ECO:0000313" key="3">
    <source>
        <dbReference type="EMBL" id="SNR15212.1"/>
    </source>
</evidence>
<dbReference type="Proteomes" id="UP000215214">
    <property type="component" value="Chromosome TJEJU"/>
</dbReference>
<feature type="domain" description="Glycosyl transferase family 1" evidence="1">
    <location>
        <begin position="205"/>
        <end position="371"/>
    </location>
</feature>
<evidence type="ECO:0000313" key="4">
    <source>
        <dbReference type="Proteomes" id="UP000215214"/>
    </source>
</evidence>
<dbReference type="OrthoDB" id="1450439at2"/>
<dbReference type="InterPro" id="IPR001296">
    <property type="entry name" value="Glyco_trans_1"/>
</dbReference>
<keyword evidence="3" id="KW-0808">Transferase</keyword>
<keyword evidence="4" id="KW-1185">Reference proteome</keyword>
<dbReference type="SUPFAM" id="SSF53756">
    <property type="entry name" value="UDP-Glycosyltransferase/glycogen phosphorylase"/>
    <property type="match status" value="1"/>
</dbReference>
<dbReference type="CDD" id="cd03801">
    <property type="entry name" value="GT4_PimA-like"/>
    <property type="match status" value="1"/>
</dbReference>
<dbReference type="RefSeq" id="WP_095070785.1">
    <property type="nucleotide sequence ID" value="NZ_LT899436.1"/>
</dbReference>
<organism evidence="3 4">
    <name type="scientific">Tenacibaculum jejuense</name>
    <dbReference type="NCBI Taxonomy" id="584609"/>
    <lineage>
        <taxon>Bacteria</taxon>
        <taxon>Pseudomonadati</taxon>
        <taxon>Bacteroidota</taxon>
        <taxon>Flavobacteriia</taxon>
        <taxon>Flavobacteriales</taxon>
        <taxon>Flavobacteriaceae</taxon>
        <taxon>Tenacibaculum</taxon>
    </lineage>
</organism>
<dbReference type="AlphaFoldDB" id="A0A238U7Y9"/>